<keyword evidence="10" id="KW-0677">Repeat</keyword>
<comment type="subcellular location">
    <subcellularLocation>
        <location evidence="3">Basolateral cell membrane</location>
        <topology evidence="3">Multi-pass membrane protein</topology>
    </subcellularLocation>
    <subcellularLocation>
        <location evidence="2">Cell membrane</location>
        <location evidence="2">Sarcolemma</location>
        <topology evidence="2">Multi-pass membrane protein</topology>
    </subcellularLocation>
    <subcellularLocation>
        <location evidence="1">Cell projection</location>
    </subcellularLocation>
    <subcellularLocation>
        <location evidence="4">Endosome membrane</location>
    </subcellularLocation>
</comment>
<feature type="transmembrane region" description="Helical" evidence="23">
    <location>
        <begin position="205"/>
        <end position="226"/>
    </location>
</feature>
<dbReference type="RefSeq" id="XP_030227976.1">
    <property type="nucleotide sequence ID" value="XM_030372116.1"/>
</dbReference>
<dbReference type="PROSITE" id="PS00221">
    <property type="entry name" value="MIP"/>
    <property type="match status" value="1"/>
</dbReference>
<dbReference type="GO" id="GO:0016323">
    <property type="term" value="C:basolateral plasma membrane"/>
    <property type="evidence" value="ECO:0007669"/>
    <property type="project" value="UniProtKB-SubCell"/>
</dbReference>
<dbReference type="PRINTS" id="PR00783">
    <property type="entry name" value="MINTRINSICP"/>
</dbReference>
<keyword evidence="12 23" id="KW-1133">Transmembrane helix</keyword>
<evidence type="ECO:0000256" key="20">
    <source>
        <dbReference type="ARBA" id="ARBA00046979"/>
    </source>
</evidence>
<dbReference type="GeneTree" id="ENSGT00940000156037"/>
<feature type="transmembrane region" description="Helical" evidence="23">
    <location>
        <begin position="171"/>
        <end position="193"/>
    </location>
</feature>
<dbReference type="GO" id="GO:0009992">
    <property type="term" value="P:intracellular water homeostasis"/>
    <property type="evidence" value="ECO:0007669"/>
    <property type="project" value="UniProtKB-ARBA"/>
</dbReference>
<evidence type="ECO:0000256" key="10">
    <source>
        <dbReference type="ARBA" id="ARBA00022737"/>
    </source>
</evidence>
<evidence type="ECO:0000256" key="6">
    <source>
        <dbReference type="ARBA" id="ARBA00022448"/>
    </source>
</evidence>
<evidence type="ECO:0000256" key="19">
    <source>
        <dbReference type="ARBA" id="ARBA00040878"/>
    </source>
</evidence>
<sequence>MSEYSNALARLRTCWSKCICHSRSKHCRFRCTTRIMTAFKGVWTQEFWRCVAAEFTATFIFVLLSVGSCTNWSAGDAQHASAPDLVLISLCFGLSIATMVQCFGHVSGAHLNPAVTVAMVMTRNLSVAKAVFYLLAQCLGSVVGAAVLYGVTPESVRGGLGVTMVQTSISAGHALVVELFITFQLVFTVFASCDPKRSDLSGSPSLAIGLSVCIGHLFAIPYTGASMNPARSFGPALVTWNWENHWVYWVAPVLGGILAASFYTFLFFPNPERKQSYSQDRSRVPFSSTKYREVQRRLSVDMLGKQPLFTVMDMEASEKKQWEPEKGKEIEVSGEVLSSV</sequence>
<keyword evidence="13 23" id="KW-0472">Membrane</keyword>
<dbReference type="Pfam" id="PF00230">
    <property type="entry name" value="MIP"/>
    <property type="match status" value="1"/>
</dbReference>
<keyword evidence="7" id="KW-1003">Cell membrane</keyword>
<proteinExistence type="inferred from homology"/>
<keyword evidence="17" id="KW-0449">Lipoprotein</keyword>
<dbReference type="InterPro" id="IPR023271">
    <property type="entry name" value="Aquaporin-like"/>
</dbReference>
<dbReference type="Gene3D" id="1.20.1080.10">
    <property type="entry name" value="Glycerol uptake facilitator protein"/>
    <property type="match status" value="1"/>
</dbReference>
<reference evidence="24" key="2">
    <citation type="submission" date="2025-09" db="UniProtKB">
        <authorList>
            <consortium name="Ensembl"/>
        </authorList>
    </citation>
    <scope>IDENTIFICATION</scope>
</reference>
<keyword evidence="6 21" id="KW-0813">Transport</keyword>
<evidence type="ECO:0000256" key="16">
    <source>
        <dbReference type="ARBA" id="ARBA00023273"/>
    </source>
</evidence>
<dbReference type="Proteomes" id="UP000694546">
    <property type="component" value="Chromosome 12"/>
</dbReference>
<feature type="transmembrane region" description="Helical" evidence="23">
    <location>
        <begin position="130"/>
        <end position="151"/>
    </location>
</feature>
<feature type="transmembrane region" description="Helical" evidence="23">
    <location>
        <begin position="246"/>
        <end position="268"/>
    </location>
</feature>
<dbReference type="NCBIfam" id="TIGR00861">
    <property type="entry name" value="MIP"/>
    <property type="match status" value="1"/>
</dbReference>
<evidence type="ECO:0000256" key="7">
    <source>
        <dbReference type="ARBA" id="ARBA00022475"/>
    </source>
</evidence>
<protein>
    <recommendedName>
        <fullName evidence="19">Aquaporin-4</fullName>
    </recommendedName>
</protein>
<accession>A0A8C4ZLE1</accession>
<evidence type="ECO:0000256" key="13">
    <source>
        <dbReference type="ARBA" id="ARBA00023136"/>
    </source>
</evidence>
<organism evidence="24 25">
    <name type="scientific">Gadus morhua</name>
    <name type="common">Atlantic cod</name>
    <dbReference type="NCBI Taxonomy" id="8049"/>
    <lineage>
        <taxon>Eukaryota</taxon>
        <taxon>Metazoa</taxon>
        <taxon>Chordata</taxon>
        <taxon>Craniata</taxon>
        <taxon>Vertebrata</taxon>
        <taxon>Euteleostomi</taxon>
        <taxon>Actinopterygii</taxon>
        <taxon>Neopterygii</taxon>
        <taxon>Teleostei</taxon>
        <taxon>Neoteleostei</taxon>
        <taxon>Acanthomorphata</taxon>
        <taxon>Zeiogadaria</taxon>
        <taxon>Gadariae</taxon>
        <taxon>Gadiformes</taxon>
        <taxon>Gadoidei</taxon>
        <taxon>Gadidae</taxon>
        <taxon>Gadus</taxon>
    </lineage>
</organism>
<dbReference type="FunFam" id="1.20.1080.10:FF:000009">
    <property type="entry name" value="aquaporin-4 isoform X1"/>
    <property type="match status" value="1"/>
</dbReference>
<keyword evidence="8" id="KW-0597">Phosphoprotein</keyword>
<dbReference type="PANTHER" id="PTHR19139">
    <property type="entry name" value="AQUAPORIN TRANSPORTER"/>
    <property type="match status" value="1"/>
</dbReference>
<gene>
    <name evidence="24" type="primary">LOC115555305</name>
</gene>
<evidence type="ECO:0000256" key="5">
    <source>
        <dbReference type="ARBA" id="ARBA00006175"/>
    </source>
</evidence>
<dbReference type="OMA" id="MHYEEAN"/>
<keyword evidence="14" id="KW-0564">Palmitate</keyword>
<comment type="catalytic activity">
    <reaction evidence="18">
        <text>H2O(in) = H2O(out)</text>
        <dbReference type="Rhea" id="RHEA:29667"/>
        <dbReference type="ChEBI" id="CHEBI:15377"/>
    </reaction>
</comment>
<dbReference type="OrthoDB" id="3222at2759"/>
<dbReference type="PANTHER" id="PTHR19139:SF34">
    <property type="entry name" value="AQUAPORIN-4"/>
    <property type="match status" value="1"/>
</dbReference>
<evidence type="ECO:0000313" key="24">
    <source>
        <dbReference type="Ensembl" id="ENSGMOP00000016160.2"/>
    </source>
</evidence>
<evidence type="ECO:0000256" key="17">
    <source>
        <dbReference type="ARBA" id="ARBA00023288"/>
    </source>
</evidence>
<keyword evidence="25" id="KW-1185">Reference proteome</keyword>
<evidence type="ECO:0000256" key="22">
    <source>
        <dbReference type="SAM" id="MobiDB-lite"/>
    </source>
</evidence>
<evidence type="ECO:0000256" key="15">
    <source>
        <dbReference type="ARBA" id="ARBA00023180"/>
    </source>
</evidence>
<keyword evidence="15" id="KW-0325">Glycoprotein</keyword>
<dbReference type="GO" id="GO:0010008">
    <property type="term" value="C:endosome membrane"/>
    <property type="evidence" value="ECO:0007669"/>
    <property type="project" value="UniProtKB-SubCell"/>
</dbReference>
<evidence type="ECO:0000256" key="4">
    <source>
        <dbReference type="ARBA" id="ARBA00004608"/>
    </source>
</evidence>
<evidence type="ECO:0000256" key="21">
    <source>
        <dbReference type="RuleBase" id="RU000477"/>
    </source>
</evidence>
<dbReference type="SUPFAM" id="SSF81338">
    <property type="entry name" value="Aquaporin-like"/>
    <property type="match status" value="1"/>
</dbReference>
<dbReference type="InterPro" id="IPR022357">
    <property type="entry name" value="MIP_CS"/>
</dbReference>
<feature type="transmembrane region" description="Helical" evidence="23">
    <location>
        <begin position="47"/>
        <end position="66"/>
    </location>
</feature>
<keyword evidence="16" id="KW-0966">Cell projection</keyword>
<evidence type="ECO:0000256" key="12">
    <source>
        <dbReference type="ARBA" id="ARBA00022989"/>
    </source>
</evidence>
<dbReference type="InterPro" id="IPR034294">
    <property type="entry name" value="Aquaporin_transptr"/>
</dbReference>
<dbReference type="GeneID" id="115555305"/>
<dbReference type="GO" id="GO:0042383">
    <property type="term" value="C:sarcolemma"/>
    <property type="evidence" value="ECO:0007669"/>
    <property type="project" value="UniProtKB-SubCell"/>
</dbReference>
<feature type="transmembrane region" description="Helical" evidence="23">
    <location>
        <begin position="86"/>
        <end position="109"/>
    </location>
</feature>
<keyword evidence="9 21" id="KW-0812">Transmembrane</keyword>
<dbReference type="CDD" id="cd00333">
    <property type="entry name" value="MIP"/>
    <property type="match status" value="1"/>
</dbReference>
<dbReference type="GO" id="GO:0042995">
    <property type="term" value="C:cell projection"/>
    <property type="evidence" value="ECO:0007669"/>
    <property type="project" value="UniProtKB-SubCell"/>
</dbReference>
<dbReference type="PRINTS" id="PR02016">
    <property type="entry name" value="AQUAPORIN4"/>
</dbReference>
<evidence type="ECO:0000256" key="23">
    <source>
        <dbReference type="SAM" id="Phobius"/>
    </source>
</evidence>
<evidence type="ECO:0000256" key="8">
    <source>
        <dbReference type="ARBA" id="ARBA00022553"/>
    </source>
</evidence>
<comment type="subunit">
    <text evidence="20">Homotetramer. The tetramers can form oligomeric arrays in membranes. The size of the oligomers differs between tissues and is smaller in skeletal muscle than in brain. Interaction between AQP4 oligomeric arrays in close-by cells can contribute to cell-cell adhesion. Part of a complex containing MLC1, TRPV4, HEPACAM and ATP1B1.</text>
</comment>
<evidence type="ECO:0000256" key="11">
    <source>
        <dbReference type="ARBA" id="ARBA00022753"/>
    </source>
</evidence>
<dbReference type="KEGG" id="gmh:115555305"/>
<feature type="region of interest" description="Disordered" evidence="22">
    <location>
        <begin position="319"/>
        <end position="340"/>
    </location>
</feature>
<evidence type="ECO:0000256" key="2">
    <source>
        <dbReference type="ARBA" id="ARBA00004415"/>
    </source>
</evidence>
<evidence type="ECO:0000256" key="3">
    <source>
        <dbReference type="ARBA" id="ARBA00004554"/>
    </source>
</evidence>
<evidence type="ECO:0000256" key="18">
    <source>
        <dbReference type="ARBA" id="ARBA00034651"/>
    </source>
</evidence>
<comment type="similarity">
    <text evidence="5 21">Belongs to the MIP/aquaporin (TC 1.A.8) family.</text>
</comment>
<name>A0A8C4ZLE1_GADMO</name>
<dbReference type="InterPro" id="IPR000425">
    <property type="entry name" value="MIP"/>
</dbReference>
<dbReference type="GO" id="GO:0015250">
    <property type="term" value="F:water channel activity"/>
    <property type="evidence" value="ECO:0007669"/>
    <property type="project" value="TreeGrafter"/>
</dbReference>
<keyword evidence="11" id="KW-0967">Endosome</keyword>
<evidence type="ECO:0000256" key="14">
    <source>
        <dbReference type="ARBA" id="ARBA00023139"/>
    </source>
</evidence>
<reference evidence="24" key="1">
    <citation type="submission" date="2025-08" db="UniProtKB">
        <authorList>
            <consortium name="Ensembl"/>
        </authorList>
    </citation>
    <scope>IDENTIFICATION</scope>
</reference>
<evidence type="ECO:0000256" key="9">
    <source>
        <dbReference type="ARBA" id="ARBA00022692"/>
    </source>
</evidence>
<dbReference type="AlphaFoldDB" id="A0A8C4ZLE1"/>
<evidence type="ECO:0000256" key="1">
    <source>
        <dbReference type="ARBA" id="ARBA00004316"/>
    </source>
</evidence>
<evidence type="ECO:0000313" key="25">
    <source>
        <dbReference type="Proteomes" id="UP000694546"/>
    </source>
</evidence>
<feature type="compositionally biased region" description="Basic and acidic residues" evidence="22">
    <location>
        <begin position="319"/>
        <end position="331"/>
    </location>
</feature>
<dbReference type="Ensembl" id="ENSGMOT00000016573.2">
    <property type="protein sequence ID" value="ENSGMOP00000016160.2"/>
    <property type="gene ID" value="ENSGMOG00000015105.2"/>
</dbReference>